<evidence type="ECO:0000256" key="1">
    <source>
        <dbReference type="SAM" id="Phobius"/>
    </source>
</evidence>
<sequence>MDLVILIGAILVYFAYFVKSCPNIIKKYRQLLLGIIIGLLIYKYVNIEGNIEGFTMSDGLVKLLAILFVIAVFILIIGRNRRGRSLGRTESSRWEDDGDD</sequence>
<name>A0A6C0BT82_9ZZZZ</name>
<feature type="transmembrane region" description="Helical" evidence="1">
    <location>
        <begin position="6"/>
        <end position="24"/>
    </location>
</feature>
<keyword evidence="1" id="KW-1133">Transmembrane helix</keyword>
<evidence type="ECO:0000313" key="2">
    <source>
        <dbReference type="EMBL" id="QHS95212.1"/>
    </source>
</evidence>
<feature type="transmembrane region" description="Helical" evidence="1">
    <location>
        <begin position="59"/>
        <end position="78"/>
    </location>
</feature>
<protein>
    <submittedName>
        <fullName evidence="2">Uncharacterized protein</fullName>
    </submittedName>
</protein>
<reference evidence="2" key="1">
    <citation type="journal article" date="2020" name="Nature">
        <title>Giant virus diversity and host interactions through global metagenomics.</title>
        <authorList>
            <person name="Schulz F."/>
            <person name="Roux S."/>
            <person name="Paez-Espino D."/>
            <person name="Jungbluth S."/>
            <person name="Walsh D.A."/>
            <person name="Denef V.J."/>
            <person name="McMahon K.D."/>
            <person name="Konstantinidis K.T."/>
            <person name="Eloe-Fadrosh E.A."/>
            <person name="Kyrpides N.C."/>
            <person name="Woyke T."/>
        </authorList>
    </citation>
    <scope>NUCLEOTIDE SEQUENCE</scope>
    <source>
        <strain evidence="2">GVMAG-M-3300018428-35</strain>
    </source>
</reference>
<dbReference type="EMBL" id="MN739245">
    <property type="protein sequence ID" value="QHS95212.1"/>
    <property type="molecule type" value="Genomic_DNA"/>
</dbReference>
<feature type="transmembrane region" description="Helical" evidence="1">
    <location>
        <begin position="31"/>
        <end position="47"/>
    </location>
</feature>
<accession>A0A6C0BT82</accession>
<keyword evidence="1" id="KW-0812">Transmembrane</keyword>
<keyword evidence="1" id="KW-0472">Membrane</keyword>
<dbReference type="AlphaFoldDB" id="A0A6C0BT82"/>
<organism evidence="2">
    <name type="scientific">viral metagenome</name>
    <dbReference type="NCBI Taxonomy" id="1070528"/>
    <lineage>
        <taxon>unclassified sequences</taxon>
        <taxon>metagenomes</taxon>
        <taxon>organismal metagenomes</taxon>
    </lineage>
</organism>
<proteinExistence type="predicted"/>